<evidence type="ECO:0000259" key="2">
    <source>
        <dbReference type="Pfam" id="PF02541"/>
    </source>
</evidence>
<dbReference type="Gene3D" id="3.30.420.150">
    <property type="entry name" value="Exopolyphosphatase. Domain 2"/>
    <property type="match status" value="1"/>
</dbReference>
<proteinExistence type="predicted"/>
<sequence>MAQRVAVIDIGSNSVRMVVYEKTSRFAFRILHEEKSRVRISENAYQNGGVLQDEAMQRTIYALENFLTIISSFKARKTLCIATSALRDAPNKKDFLHNARHNLGLKIKIIDGQREAYLGAIACANLLPDQDRALSIDIGGGSTEFSIISKKNIDNNISLNLGTVRLKELFFDNNDINGAKELIDLQLKQLDNIEISTIIGIGGTFRAISLALMNNNKYPMKKLHAYESSYSEFRKFLTKVLESNETGLKKLGIKSARFDVIKPGALILDRVLNKFKVDNLTTSGVGLREGVYLADLLRNSKDKFPINYNTSVRQILDSHVDDTAYSNQLSKLSKQLFDITYEELGIDIKYRYELAIAAKLCMSGSSMHFYSQYRHSYYLLQNALEFGFTHKQIMLISTLAKYAKKRFPSSLHVEKYKGLLPNNNELNALSYILSLSIALLSHKPRNIDLKLEFSNGELIVESKNSLYLAKENIKKLNPLKNFNIIFSS</sequence>
<dbReference type="Gene3D" id="1.10.3210.10">
    <property type="entry name" value="Hypothetical protein af1432"/>
    <property type="match status" value="1"/>
</dbReference>
<dbReference type="InterPro" id="IPR030673">
    <property type="entry name" value="PyroPPase_GppA_Ppx"/>
</dbReference>
<keyword evidence="5" id="KW-1185">Reference proteome</keyword>
<organism evidence="4 5">
    <name type="scientific">Candidatus Sulfurimonas marisnigri</name>
    <dbReference type="NCBI Taxonomy" id="2740405"/>
    <lineage>
        <taxon>Bacteria</taxon>
        <taxon>Pseudomonadati</taxon>
        <taxon>Campylobacterota</taxon>
        <taxon>Epsilonproteobacteria</taxon>
        <taxon>Campylobacterales</taxon>
        <taxon>Sulfurimonadaceae</taxon>
        <taxon>Sulfurimonas</taxon>
    </lineage>
</organism>
<dbReference type="InterPro" id="IPR050273">
    <property type="entry name" value="GppA/Ppx_hydrolase"/>
</dbReference>
<dbReference type="SUPFAM" id="SSF109604">
    <property type="entry name" value="HD-domain/PDEase-like"/>
    <property type="match status" value="1"/>
</dbReference>
<dbReference type="Pfam" id="PF21447">
    <property type="entry name" value="Ppx-GppA_III"/>
    <property type="match status" value="1"/>
</dbReference>
<dbReference type="InterPro" id="IPR003695">
    <property type="entry name" value="Ppx_GppA_N"/>
</dbReference>
<name>A0A7S7M2K6_9BACT</name>
<evidence type="ECO:0000313" key="4">
    <source>
        <dbReference type="EMBL" id="QOY55398.1"/>
    </source>
</evidence>
<dbReference type="Pfam" id="PF02541">
    <property type="entry name" value="Ppx-GppA"/>
    <property type="match status" value="1"/>
</dbReference>
<reference evidence="4 5" key="1">
    <citation type="submission" date="2020-05" db="EMBL/GenBank/DDBJ databases">
        <title>Sulfurimonas marisnigri, sp. nov., and Sulfurimonas baltica, sp. nov., manganese oxide reducing chemolithoautotrophs of the class Epsilonproteobacteria isolated from the pelagic redoxclines of the Black and Baltic Seas and emended description of the genus Sulfurimonas.</title>
        <authorList>
            <person name="Henkel J.V."/>
            <person name="Laudan C."/>
            <person name="Werner J."/>
            <person name="Neu T."/>
            <person name="Plewe S."/>
            <person name="Sproer C."/>
            <person name="Bunk B."/>
            <person name="Schulz-Vogt H.N."/>
        </authorList>
    </citation>
    <scope>NUCLEOTIDE SEQUENCE [LARGE SCALE GENOMIC DNA]</scope>
    <source>
        <strain evidence="4 5">SoZ1</strain>
    </source>
</reference>
<dbReference type="InterPro" id="IPR043129">
    <property type="entry name" value="ATPase_NBD"/>
</dbReference>
<accession>A0A7S7M2K6</accession>
<gene>
    <name evidence="4" type="ORF">HUE87_03950</name>
</gene>
<protein>
    <submittedName>
        <fullName evidence="4">Ppx/GppA family phosphatase</fullName>
    </submittedName>
</protein>
<dbReference type="InterPro" id="IPR048950">
    <property type="entry name" value="Ppx_GppA_C"/>
</dbReference>
<keyword evidence="1" id="KW-0378">Hydrolase</keyword>
<dbReference type="PIRSF" id="PIRSF001267">
    <property type="entry name" value="Pyrophosphatase_GppA_Ppx"/>
    <property type="match status" value="1"/>
</dbReference>
<dbReference type="RefSeq" id="WP_194367438.1">
    <property type="nucleotide sequence ID" value="NZ_CP054493.1"/>
</dbReference>
<dbReference type="EMBL" id="CP054493">
    <property type="protein sequence ID" value="QOY55398.1"/>
    <property type="molecule type" value="Genomic_DNA"/>
</dbReference>
<dbReference type="KEGG" id="smas:HUE87_03950"/>
<dbReference type="Gene3D" id="3.30.420.40">
    <property type="match status" value="1"/>
</dbReference>
<evidence type="ECO:0000259" key="3">
    <source>
        <dbReference type="Pfam" id="PF21447"/>
    </source>
</evidence>
<dbReference type="SUPFAM" id="SSF53067">
    <property type="entry name" value="Actin-like ATPase domain"/>
    <property type="match status" value="2"/>
</dbReference>
<feature type="domain" description="Ppx/GppA phosphatase C-terminal" evidence="3">
    <location>
        <begin position="310"/>
        <end position="447"/>
    </location>
</feature>
<evidence type="ECO:0000256" key="1">
    <source>
        <dbReference type="ARBA" id="ARBA00022801"/>
    </source>
</evidence>
<dbReference type="PANTHER" id="PTHR30005:SF0">
    <property type="entry name" value="RETROGRADE REGULATION PROTEIN 2"/>
    <property type="match status" value="1"/>
</dbReference>
<dbReference type="GO" id="GO:0016462">
    <property type="term" value="F:pyrophosphatase activity"/>
    <property type="evidence" value="ECO:0007669"/>
    <property type="project" value="TreeGrafter"/>
</dbReference>
<evidence type="ECO:0000313" key="5">
    <source>
        <dbReference type="Proteomes" id="UP000593836"/>
    </source>
</evidence>
<dbReference type="AlphaFoldDB" id="A0A7S7M2K6"/>
<feature type="domain" description="Ppx/GppA phosphatase N-terminal" evidence="2">
    <location>
        <begin position="18"/>
        <end position="298"/>
    </location>
</feature>
<dbReference type="Proteomes" id="UP000593836">
    <property type="component" value="Chromosome"/>
</dbReference>
<dbReference type="CDD" id="cd24052">
    <property type="entry name" value="ASKHA_NBD_HpPPX-GppA-like"/>
    <property type="match status" value="1"/>
</dbReference>
<dbReference type="PANTHER" id="PTHR30005">
    <property type="entry name" value="EXOPOLYPHOSPHATASE"/>
    <property type="match status" value="1"/>
</dbReference>